<dbReference type="Pfam" id="PF10282">
    <property type="entry name" value="Lactonase"/>
    <property type="match status" value="1"/>
</dbReference>
<evidence type="ECO:0000256" key="1">
    <source>
        <dbReference type="ARBA" id="ARBA00005564"/>
    </source>
</evidence>
<name>A0A2X0IT66_9ACTN</name>
<feature type="compositionally biased region" description="Basic and acidic residues" evidence="2">
    <location>
        <begin position="159"/>
        <end position="168"/>
    </location>
</feature>
<evidence type="ECO:0000256" key="2">
    <source>
        <dbReference type="SAM" id="MobiDB-lite"/>
    </source>
</evidence>
<feature type="compositionally biased region" description="Basic and acidic residues" evidence="2">
    <location>
        <begin position="196"/>
        <end position="205"/>
    </location>
</feature>
<dbReference type="AlphaFoldDB" id="A0A2X0IT66"/>
<dbReference type="GO" id="GO:0017057">
    <property type="term" value="F:6-phosphogluconolactonase activity"/>
    <property type="evidence" value="ECO:0007669"/>
    <property type="project" value="TreeGrafter"/>
</dbReference>
<dbReference type="InterPro" id="IPR011045">
    <property type="entry name" value="N2O_reductase_N"/>
</dbReference>
<organism evidence="3 4">
    <name type="scientific">Streptacidiphilus pinicola</name>
    <dbReference type="NCBI Taxonomy" id="2219663"/>
    <lineage>
        <taxon>Bacteria</taxon>
        <taxon>Bacillati</taxon>
        <taxon>Actinomycetota</taxon>
        <taxon>Actinomycetes</taxon>
        <taxon>Kitasatosporales</taxon>
        <taxon>Streptomycetaceae</taxon>
        <taxon>Streptacidiphilus</taxon>
    </lineage>
</organism>
<proteinExistence type="inferred from homology"/>
<dbReference type="PANTHER" id="PTHR30344:SF1">
    <property type="entry name" value="6-PHOSPHOGLUCONOLACTONASE"/>
    <property type="match status" value="1"/>
</dbReference>
<accession>A0A2X0IT66</accession>
<dbReference type="PANTHER" id="PTHR30344">
    <property type="entry name" value="6-PHOSPHOGLUCONOLACTONASE-RELATED"/>
    <property type="match status" value="1"/>
</dbReference>
<keyword evidence="4" id="KW-1185">Reference proteome</keyword>
<gene>
    <name evidence="3" type="ORF">DN069_04440</name>
</gene>
<dbReference type="SUPFAM" id="SSF50974">
    <property type="entry name" value="Nitrous oxide reductase, N-terminal domain"/>
    <property type="match status" value="1"/>
</dbReference>
<comment type="caution">
    <text evidence="3">The sequence shown here is derived from an EMBL/GenBank/DDBJ whole genome shotgun (WGS) entry which is preliminary data.</text>
</comment>
<dbReference type="EMBL" id="QKYN01000020">
    <property type="protein sequence ID" value="RAG86793.1"/>
    <property type="molecule type" value="Genomic_DNA"/>
</dbReference>
<protein>
    <submittedName>
        <fullName evidence="3">Lactonase family protein</fullName>
    </submittedName>
</protein>
<dbReference type="OrthoDB" id="9790815at2"/>
<dbReference type="InterPro" id="IPR019405">
    <property type="entry name" value="Lactonase_7-beta_prop"/>
</dbReference>
<dbReference type="Gene3D" id="2.130.10.10">
    <property type="entry name" value="YVTN repeat-like/Quinoprotein amine dehydrogenase"/>
    <property type="match status" value="1"/>
</dbReference>
<sequence length="363" mass="38311">MRRSGHRPEESVSMNDSQLLVTGCYTPEMDGRGAGLVSYRRDPRDGSLTRLGELALPCPSYVVQHPTLPVLYTANEANDADGSGSVSVVAVAADGTLRELARVSSRGGWPCHLALDAEGRRLAVANYGTGSALLLDLDADGLPDGGERLWPGDPAAIGPREDRQDGPHAHMAVPGPDGRWDVVDLGTDQLRRYRADAAERSKPESVTELPAGTGPRQLVRGADGLAYVAGELDARLHALRETEPGGFDHVGSVPASTAAVADNYPAHLSASEDGTRLYLSNRGADTVALFRTTPDGVPVLVGEYPCGGSWPRHLELVGAHLYVSNERADTLTVHAVDPATGVLTLTHQYPTGSPTCAVAVRLP</sequence>
<evidence type="ECO:0000313" key="4">
    <source>
        <dbReference type="Proteomes" id="UP000248889"/>
    </source>
</evidence>
<reference evidence="3 4" key="1">
    <citation type="submission" date="2018-06" db="EMBL/GenBank/DDBJ databases">
        <title>Streptacidiphilus pinicola sp. nov., isolated from pine grove soil.</title>
        <authorList>
            <person name="Roh S.G."/>
            <person name="Park S."/>
            <person name="Kim M.-K."/>
            <person name="Yun B.-R."/>
            <person name="Park J."/>
            <person name="Kim M.J."/>
            <person name="Kim Y.S."/>
            <person name="Kim S.B."/>
        </authorList>
    </citation>
    <scope>NUCLEOTIDE SEQUENCE [LARGE SCALE GENOMIC DNA]</scope>
    <source>
        <strain evidence="3 4">MMS16-CNU450</strain>
    </source>
</reference>
<evidence type="ECO:0000313" key="3">
    <source>
        <dbReference type="EMBL" id="RAG86793.1"/>
    </source>
</evidence>
<feature type="region of interest" description="Disordered" evidence="2">
    <location>
        <begin position="158"/>
        <end position="178"/>
    </location>
</feature>
<dbReference type="Proteomes" id="UP000248889">
    <property type="component" value="Unassembled WGS sequence"/>
</dbReference>
<feature type="region of interest" description="Disordered" evidence="2">
    <location>
        <begin position="196"/>
        <end position="217"/>
    </location>
</feature>
<comment type="similarity">
    <text evidence="1">Belongs to the cycloisomerase 2 family.</text>
</comment>
<dbReference type="InterPro" id="IPR050282">
    <property type="entry name" value="Cycloisomerase_2"/>
</dbReference>
<dbReference type="InterPro" id="IPR015943">
    <property type="entry name" value="WD40/YVTN_repeat-like_dom_sf"/>
</dbReference>